<dbReference type="GO" id="GO:0044613">
    <property type="term" value="C:nuclear pore central transport channel"/>
    <property type="evidence" value="ECO:0007669"/>
    <property type="project" value="TreeGrafter"/>
</dbReference>
<dbReference type="AlphaFoldDB" id="A0AAW2I7B1"/>
<dbReference type="PANTHER" id="PTHR21527:SF6">
    <property type="entry name" value="NUCLEOPORIN NUP35"/>
    <property type="match status" value="1"/>
</dbReference>
<dbReference type="PANTHER" id="PTHR21527">
    <property type="entry name" value="NUCLEOPORIN NUP35"/>
    <property type="match status" value="1"/>
</dbReference>
<name>A0AAW2I7B1_9NEOP</name>
<comment type="similarity">
    <text evidence="2 9">Belongs to the Nup35 family.</text>
</comment>
<comment type="caution">
    <text evidence="12">The sequence shown here is derived from an EMBL/GenBank/DDBJ whole genome shotgun (WGS) entry which is preliminary data.</text>
</comment>
<dbReference type="GO" id="GO:0006999">
    <property type="term" value="P:nuclear pore organization"/>
    <property type="evidence" value="ECO:0007669"/>
    <property type="project" value="TreeGrafter"/>
</dbReference>
<dbReference type="GO" id="GO:0051028">
    <property type="term" value="P:mRNA transport"/>
    <property type="evidence" value="ECO:0007669"/>
    <property type="project" value="UniProtKB-UniRule"/>
</dbReference>
<keyword evidence="3 9" id="KW-0813">Transport</keyword>
<feature type="compositionally biased region" description="Basic and acidic residues" evidence="10">
    <location>
        <begin position="50"/>
        <end position="63"/>
    </location>
</feature>
<evidence type="ECO:0000256" key="5">
    <source>
        <dbReference type="ARBA" id="ARBA00022927"/>
    </source>
</evidence>
<dbReference type="GO" id="GO:0006607">
    <property type="term" value="P:NLS-bearing protein import into nucleus"/>
    <property type="evidence" value="ECO:0007669"/>
    <property type="project" value="TreeGrafter"/>
</dbReference>
<dbReference type="EMBL" id="JARGDH010000002">
    <property type="protein sequence ID" value="KAL0277776.1"/>
    <property type="molecule type" value="Genomic_DNA"/>
</dbReference>
<keyword evidence="7 9" id="KW-0906">Nuclear pore complex</keyword>
<dbReference type="Pfam" id="PF05172">
    <property type="entry name" value="RRM_Nup35"/>
    <property type="match status" value="1"/>
</dbReference>
<dbReference type="SUPFAM" id="SSF54928">
    <property type="entry name" value="RNA-binding domain, RBD"/>
    <property type="match status" value="1"/>
</dbReference>
<dbReference type="GO" id="GO:0003676">
    <property type="term" value="F:nucleic acid binding"/>
    <property type="evidence" value="ECO:0007669"/>
    <property type="project" value="InterPro"/>
</dbReference>
<evidence type="ECO:0000256" key="10">
    <source>
        <dbReference type="SAM" id="MobiDB-lite"/>
    </source>
</evidence>
<evidence type="ECO:0000256" key="3">
    <source>
        <dbReference type="ARBA" id="ARBA00022448"/>
    </source>
</evidence>
<evidence type="ECO:0000259" key="11">
    <source>
        <dbReference type="PROSITE" id="PS51472"/>
    </source>
</evidence>
<evidence type="ECO:0000256" key="2">
    <source>
        <dbReference type="ARBA" id="ARBA00009454"/>
    </source>
</evidence>
<dbReference type="GO" id="GO:0031965">
    <property type="term" value="C:nuclear membrane"/>
    <property type="evidence" value="ECO:0007669"/>
    <property type="project" value="InterPro"/>
</dbReference>
<dbReference type="GO" id="GO:0044615">
    <property type="term" value="C:nuclear pore nuclear basket"/>
    <property type="evidence" value="ECO:0007669"/>
    <property type="project" value="TreeGrafter"/>
</dbReference>
<evidence type="ECO:0000256" key="8">
    <source>
        <dbReference type="ARBA" id="ARBA00023242"/>
    </source>
</evidence>
<keyword evidence="5 9" id="KW-0653">Protein transport</keyword>
<keyword evidence="4 9" id="KW-0509">mRNA transport</keyword>
<comment type="subcellular location">
    <subcellularLocation>
        <location evidence="1 9">Nucleus</location>
        <location evidence="1 9">Nuclear pore complex</location>
    </subcellularLocation>
</comment>
<dbReference type="GO" id="GO:0017056">
    <property type="term" value="F:structural constituent of nuclear pore"/>
    <property type="evidence" value="ECO:0007669"/>
    <property type="project" value="InterPro"/>
</dbReference>
<dbReference type="CDD" id="cd12441">
    <property type="entry name" value="RRM_Nup53_like"/>
    <property type="match status" value="1"/>
</dbReference>
<feature type="domain" description="RRM Nup35-type" evidence="11">
    <location>
        <begin position="143"/>
        <end position="223"/>
    </location>
</feature>
<comment type="function">
    <text evidence="9">Functions as a component of the nuclear pore complex (NPC).</text>
</comment>
<protein>
    <recommendedName>
        <fullName evidence="9">Nucleoporin NUP53</fullName>
    </recommendedName>
</protein>
<dbReference type="GO" id="GO:0005543">
    <property type="term" value="F:phospholipid binding"/>
    <property type="evidence" value="ECO:0007669"/>
    <property type="project" value="TreeGrafter"/>
</dbReference>
<dbReference type="PIRSF" id="PIRSF038119">
    <property type="entry name" value="Nucleoporin_NUP53"/>
    <property type="match status" value="1"/>
</dbReference>
<evidence type="ECO:0000256" key="4">
    <source>
        <dbReference type="ARBA" id="ARBA00022816"/>
    </source>
</evidence>
<evidence type="ECO:0000256" key="7">
    <source>
        <dbReference type="ARBA" id="ARBA00023132"/>
    </source>
</evidence>
<accession>A0AAW2I7B1</accession>
<dbReference type="PROSITE" id="PS51472">
    <property type="entry name" value="RRM_NUP35"/>
    <property type="match status" value="1"/>
</dbReference>
<feature type="region of interest" description="Disordered" evidence="10">
    <location>
        <begin position="1"/>
        <end position="63"/>
    </location>
</feature>
<evidence type="ECO:0000256" key="9">
    <source>
        <dbReference type="PIRNR" id="PIRNR038119"/>
    </source>
</evidence>
<organism evidence="12">
    <name type="scientific">Menopon gallinae</name>
    <name type="common">poultry shaft louse</name>
    <dbReference type="NCBI Taxonomy" id="328185"/>
    <lineage>
        <taxon>Eukaryota</taxon>
        <taxon>Metazoa</taxon>
        <taxon>Ecdysozoa</taxon>
        <taxon>Arthropoda</taxon>
        <taxon>Hexapoda</taxon>
        <taxon>Insecta</taxon>
        <taxon>Pterygota</taxon>
        <taxon>Neoptera</taxon>
        <taxon>Paraneoptera</taxon>
        <taxon>Psocodea</taxon>
        <taxon>Troctomorpha</taxon>
        <taxon>Phthiraptera</taxon>
        <taxon>Amblycera</taxon>
        <taxon>Menoponidae</taxon>
        <taxon>Menopon</taxon>
    </lineage>
</organism>
<dbReference type="InterPro" id="IPR012677">
    <property type="entry name" value="Nucleotide-bd_a/b_plait_sf"/>
</dbReference>
<proteinExistence type="inferred from homology"/>
<dbReference type="InterPro" id="IPR035979">
    <property type="entry name" value="RBD_domain_sf"/>
</dbReference>
<dbReference type="Gene3D" id="3.30.70.330">
    <property type="match status" value="1"/>
</dbReference>
<evidence type="ECO:0000313" key="12">
    <source>
        <dbReference type="EMBL" id="KAL0277776.1"/>
    </source>
</evidence>
<reference evidence="12" key="1">
    <citation type="journal article" date="2024" name="Gigascience">
        <title>Chromosome-level genome of the poultry shaft louse Menopon gallinae provides insight into the host-switching and adaptive evolution of parasitic lice.</title>
        <authorList>
            <person name="Xu Y."/>
            <person name="Ma L."/>
            <person name="Liu S."/>
            <person name="Liang Y."/>
            <person name="Liu Q."/>
            <person name="He Z."/>
            <person name="Tian L."/>
            <person name="Duan Y."/>
            <person name="Cai W."/>
            <person name="Li H."/>
            <person name="Song F."/>
        </authorList>
    </citation>
    <scope>NUCLEOTIDE SEQUENCE</scope>
    <source>
        <strain evidence="12">Cailab_2023a</strain>
    </source>
</reference>
<dbReference type="InterPro" id="IPR017389">
    <property type="entry name" value="Nucleoporin_NUP53"/>
</dbReference>
<feature type="compositionally biased region" description="Low complexity" evidence="10">
    <location>
        <begin position="7"/>
        <end position="25"/>
    </location>
</feature>
<sequence length="318" mass="34333">MEPMVVGTPTNSGPSSPATTPTGSPYLPPFLLGDPQTPLSGSSSPKTKRVHFEPHGPAKDHVRHDLTNNSYLFHQPKNTSVINTTQYTQADKGSGPPICGLFDTVNSPPFSNQSQSSEANSYLALASKNYAESRVSPIRPTEVADTTWITVFGYPPSAASFIMSQLAHCGTIMATRSPAKGNWMHIQFSSKLEARRALTYNGKVFASTVMIGVIPCRDQGIMSEYNIDKENQSYAPSPIPAPCSSTKAQLYPDLNGSLTSSRVAETSVYESPMASPGRFINARPLQSRVGDTEVYTTGNTPQKNTGLVAKAMEYVFGW</sequence>
<gene>
    <name evidence="12" type="ORF">PYX00_004942</name>
</gene>
<dbReference type="InterPro" id="IPR007846">
    <property type="entry name" value="RRM_NUP35_dom"/>
</dbReference>
<keyword evidence="8 9" id="KW-0539">Nucleus</keyword>
<evidence type="ECO:0000256" key="1">
    <source>
        <dbReference type="ARBA" id="ARBA00004567"/>
    </source>
</evidence>
<keyword evidence="6 9" id="KW-0811">Translocation</keyword>
<dbReference type="FunFam" id="3.30.70.330:FF:000095">
    <property type="entry name" value="Putative Nucleoporin NUP53"/>
    <property type="match status" value="1"/>
</dbReference>
<evidence type="ECO:0000256" key="6">
    <source>
        <dbReference type="ARBA" id="ARBA00023010"/>
    </source>
</evidence>